<dbReference type="InterPro" id="IPR000600">
    <property type="entry name" value="ROK"/>
</dbReference>
<dbReference type="Proteomes" id="UP000193077">
    <property type="component" value="Unassembled WGS sequence"/>
</dbReference>
<dbReference type="Pfam" id="PF00480">
    <property type="entry name" value="ROK"/>
    <property type="match status" value="1"/>
</dbReference>
<evidence type="ECO:0000313" key="3">
    <source>
        <dbReference type="EMBL" id="SLN53492.1"/>
    </source>
</evidence>
<organism evidence="3 4">
    <name type="scientific">Falsiruegeria litorea R37</name>
    <dbReference type="NCBI Taxonomy" id="1200284"/>
    <lineage>
        <taxon>Bacteria</taxon>
        <taxon>Pseudomonadati</taxon>
        <taxon>Pseudomonadota</taxon>
        <taxon>Alphaproteobacteria</taxon>
        <taxon>Rhodobacterales</taxon>
        <taxon>Roseobacteraceae</taxon>
        <taxon>Falsiruegeria</taxon>
    </lineage>
</organism>
<keyword evidence="4" id="KW-1185">Reference proteome</keyword>
<dbReference type="Pfam" id="PF13412">
    <property type="entry name" value="HTH_24"/>
    <property type="match status" value="1"/>
</dbReference>
<gene>
    <name evidence="3" type="primary">nagC_2</name>
    <name evidence="3" type="ORF">TRL7639_02796</name>
</gene>
<dbReference type="PROSITE" id="PS01125">
    <property type="entry name" value="ROK"/>
    <property type="match status" value="1"/>
</dbReference>
<evidence type="ECO:0000256" key="2">
    <source>
        <dbReference type="SAM" id="MobiDB-lite"/>
    </source>
</evidence>
<reference evidence="3 4" key="1">
    <citation type="submission" date="2017-03" db="EMBL/GenBank/DDBJ databases">
        <authorList>
            <person name="Afonso C.L."/>
            <person name="Miller P.J."/>
            <person name="Scott M.A."/>
            <person name="Spackman E."/>
            <person name="Goraichik I."/>
            <person name="Dimitrov K.M."/>
            <person name="Suarez D.L."/>
            <person name="Swayne D.E."/>
        </authorList>
    </citation>
    <scope>NUCLEOTIDE SEQUENCE [LARGE SCALE GENOMIC DNA]</scope>
    <source>
        <strain evidence="3 4">CECT 7639</strain>
    </source>
</reference>
<protein>
    <submittedName>
        <fullName evidence="3">N-acetylglucosamine repressor</fullName>
    </submittedName>
</protein>
<dbReference type="InterPro" id="IPR036388">
    <property type="entry name" value="WH-like_DNA-bd_sf"/>
</dbReference>
<dbReference type="PANTHER" id="PTHR18964:SF149">
    <property type="entry name" value="BIFUNCTIONAL UDP-N-ACETYLGLUCOSAMINE 2-EPIMERASE_N-ACETYLMANNOSAMINE KINASE"/>
    <property type="match status" value="1"/>
</dbReference>
<dbReference type="CDD" id="cd24073">
    <property type="entry name" value="ASKHA_ATPase_ROK_CYANR"/>
    <property type="match status" value="1"/>
</dbReference>
<name>A0A1Y5T6B2_9RHOB</name>
<dbReference type="EMBL" id="FWFO01000002">
    <property type="protein sequence ID" value="SLN53492.1"/>
    <property type="molecule type" value="Genomic_DNA"/>
</dbReference>
<sequence>MAGTIRRGDQRQFLNTPLQQNPEGDEQIAVLQRKYGRRVLLSEIRKAGRIPRIELSEKTGISRATVTTITAELLQRGLIEEVTREDGGTDSRRGRPRVDLKIRGSAHLVAGVKISHLKLSLVLIDFEGRQLHGIENDMDQSVQSPDALAALIAQTVSELAQAAGHSLEQVSGVGIGIAGVVEASNGFVYWSPSLNERNVEFGKLASQHLGLPAFVDNDANLVAFAEYSFGLARGMPDFLVVTIESGVGLGLMIDGELYRGTRGCGAEFGHTKVHLNGALCRCGQRGCLEAYVADYALLREATLTPDVDVSADPAQRIETLLTAARNDDPTARSVVDRAGQYFAMGLANLANIFDPALIILAGEQMQFDHLYEEAVIDAMRKSIIRVDRDPPEVVVHKWGDLMWAKGGAAYALDRVSDLALEKMSDHAA</sequence>
<dbReference type="AlphaFoldDB" id="A0A1Y5T6B2"/>
<dbReference type="PANTHER" id="PTHR18964">
    <property type="entry name" value="ROK (REPRESSOR, ORF, KINASE) FAMILY"/>
    <property type="match status" value="1"/>
</dbReference>
<dbReference type="SUPFAM" id="SSF53067">
    <property type="entry name" value="Actin-like ATPase domain"/>
    <property type="match status" value="1"/>
</dbReference>
<accession>A0A1Y5T6B2</accession>
<dbReference type="InterPro" id="IPR049874">
    <property type="entry name" value="ROK_cs"/>
</dbReference>
<dbReference type="Gene3D" id="1.10.10.10">
    <property type="entry name" value="Winged helix-like DNA-binding domain superfamily/Winged helix DNA-binding domain"/>
    <property type="match status" value="1"/>
</dbReference>
<feature type="compositionally biased region" description="Basic and acidic residues" evidence="2">
    <location>
        <begin position="1"/>
        <end position="10"/>
    </location>
</feature>
<dbReference type="SUPFAM" id="SSF46785">
    <property type="entry name" value="Winged helix' DNA-binding domain"/>
    <property type="match status" value="1"/>
</dbReference>
<comment type="similarity">
    <text evidence="1">Belongs to the ROK (NagC/XylR) family.</text>
</comment>
<proteinExistence type="inferred from homology"/>
<evidence type="ECO:0000313" key="4">
    <source>
        <dbReference type="Proteomes" id="UP000193077"/>
    </source>
</evidence>
<dbReference type="InterPro" id="IPR036390">
    <property type="entry name" value="WH_DNA-bd_sf"/>
</dbReference>
<dbReference type="Gene3D" id="3.30.420.40">
    <property type="match status" value="2"/>
</dbReference>
<feature type="region of interest" description="Disordered" evidence="2">
    <location>
        <begin position="1"/>
        <end position="20"/>
    </location>
</feature>
<dbReference type="InterPro" id="IPR043129">
    <property type="entry name" value="ATPase_NBD"/>
</dbReference>
<evidence type="ECO:0000256" key="1">
    <source>
        <dbReference type="ARBA" id="ARBA00006479"/>
    </source>
</evidence>